<proteinExistence type="predicted"/>
<evidence type="ECO:0000313" key="1">
    <source>
        <dbReference type="EMBL" id="KAK8589852.1"/>
    </source>
</evidence>
<name>A0ABR2G073_9ROSI</name>
<gene>
    <name evidence="1" type="ORF">V6N12_024243</name>
</gene>
<dbReference type="EMBL" id="JBBPBM010000004">
    <property type="protein sequence ID" value="KAK8589852.1"/>
    <property type="molecule type" value="Genomic_DNA"/>
</dbReference>
<accession>A0ABR2G073</accession>
<organism evidence="1 2">
    <name type="scientific">Hibiscus sabdariffa</name>
    <name type="common">roselle</name>
    <dbReference type="NCBI Taxonomy" id="183260"/>
    <lineage>
        <taxon>Eukaryota</taxon>
        <taxon>Viridiplantae</taxon>
        <taxon>Streptophyta</taxon>
        <taxon>Embryophyta</taxon>
        <taxon>Tracheophyta</taxon>
        <taxon>Spermatophyta</taxon>
        <taxon>Magnoliopsida</taxon>
        <taxon>eudicotyledons</taxon>
        <taxon>Gunneridae</taxon>
        <taxon>Pentapetalae</taxon>
        <taxon>rosids</taxon>
        <taxon>malvids</taxon>
        <taxon>Malvales</taxon>
        <taxon>Malvaceae</taxon>
        <taxon>Malvoideae</taxon>
        <taxon>Hibiscus</taxon>
    </lineage>
</organism>
<evidence type="ECO:0000313" key="2">
    <source>
        <dbReference type="Proteomes" id="UP001472677"/>
    </source>
</evidence>
<dbReference type="Proteomes" id="UP001472677">
    <property type="component" value="Unassembled WGS sequence"/>
</dbReference>
<reference evidence="1 2" key="1">
    <citation type="journal article" date="2024" name="G3 (Bethesda)">
        <title>Genome assembly of Hibiscus sabdariffa L. provides insights into metabolisms of medicinal natural products.</title>
        <authorList>
            <person name="Kim T."/>
        </authorList>
    </citation>
    <scope>NUCLEOTIDE SEQUENCE [LARGE SCALE GENOMIC DNA]</scope>
    <source>
        <strain evidence="1">TK-2024</strain>
        <tissue evidence="1">Old leaves</tissue>
    </source>
</reference>
<comment type="caution">
    <text evidence="1">The sequence shown here is derived from an EMBL/GenBank/DDBJ whole genome shotgun (WGS) entry which is preliminary data.</text>
</comment>
<keyword evidence="2" id="KW-1185">Reference proteome</keyword>
<protein>
    <submittedName>
        <fullName evidence="1">Uncharacterized protein</fullName>
    </submittedName>
</protein>
<sequence>MSAVRVKEVGNEREFIGTTVYELRLNGDVEGSGGGGRKGDLSRLRSMSYGSMAMSAVQPSSSASLTKPNDNSAFLNSSASMNPSAFSSYTSKASFTSIKLGSSSSNISPISAIPSFSITLSVPKLTGLDDRRFPFDLRRLL</sequence>